<dbReference type="AlphaFoldDB" id="A0A1D7THR4"/>
<evidence type="ECO:0000313" key="1">
    <source>
        <dbReference type="EMBL" id="AOO64565.1"/>
    </source>
</evidence>
<protein>
    <submittedName>
        <fullName evidence="1">Uncharacterized protein</fullName>
    </submittedName>
</protein>
<dbReference type="Proteomes" id="UP000094609">
    <property type="component" value="Chromosome"/>
</dbReference>
<sequence>MITFFIGQLEEVRPNNRKNKETGVVTTSLEATVTFETKDKEGYLIKSTEQIQMEMSDFKTLSESKGKFIVIPYLTINTKNGTYTFPSDSLSYQIFDKNPFELKKPL</sequence>
<evidence type="ECO:0000313" key="2">
    <source>
        <dbReference type="Proteomes" id="UP000094609"/>
    </source>
</evidence>
<dbReference type="EMBL" id="CP017111">
    <property type="protein sequence ID" value="AOO64565.1"/>
    <property type="molecule type" value="Genomic_DNA"/>
</dbReference>
<keyword evidence="2" id="KW-1185">Reference proteome</keyword>
<dbReference type="KEGG" id="shal:SHALO_0783"/>
<organism evidence="1 2">
    <name type="scientific">Sulfurospirillum halorespirans DSM 13726</name>
    <dbReference type="NCBI Taxonomy" id="1193502"/>
    <lineage>
        <taxon>Bacteria</taxon>
        <taxon>Pseudomonadati</taxon>
        <taxon>Campylobacterota</taxon>
        <taxon>Epsilonproteobacteria</taxon>
        <taxon>Campylobacterales</taxon>
        <taxon>Sulfurospirillaceae</taxon>
        <taxon>Sulfurospirillum</taxon>
    </lineage>
</organism>
<gene>
    <name evidence="1" type="ORF">SHALO_0783</name>
</gene>
<dbReference type="STRING" id="1193502.SHALO_0783"/>
<proteinExistence type="predicted"/>
<dbReference type="RefSeq" id="WP_069477448.1">
    <property type="nucleotide sequence ID" value="NZ_CP017111.1"/>
</dbReference>
<name>A0A1D7THR4_9BACT</name>
<accession>A0A1D7THR4</accession>
<reference evidence="2" key="1">
    <citation type="submission" date="2016-08" db="EMBL/GenBank/DDBJ databases">
        <title>Complete genome sequence of the organohalide-respiring Epsilonproteobacterium Sulfurospirillum halorespirans.</title>
        <authorList>
            <person name="Goris T."/>
            <person name="Zimmermann J."/>
            <person name="Schenz B."/>
            <person name="Lemos M."/>
            <person name="Hackermueller J."/>
            <person name="Diekert G."/>
        </authorList>
    </citation>
    <scope>NUCLEOTIDE SEQUENCE [LARGE SCALE GENOMIC DNA]</scope>
    <source>
        <strain>DSM 13726</strain>
        <strain evidence="2">PCE-M2</strain>
    </source>
</reference>